<comment type="caution">
    <text evidence="2">The sequence shown here is derived from an EMBL/GenBank/DDBJ whole genome shotgun (WGS) entry which is preliminary data.</text>
</comment>
<feature type="non-terminal residue" evidence="2">
    <location>
        <position position="1"/>
    </location>
</feature>
<dbReference type="AlphaFoldDB" id="A0A5J9SES2"/>
<dbReference type="InterPro" id="IPR045501">
    <property type="entry name" value="DUF6490"/>
</dbReference>
<keyword evidence="1" id="KW-1133">Transmembrane helix</keyword>
<keyword evidence="1" id="KW-0472">Membrane</keyword>
<evidence type="ECO:0000313" key="2">
    <source>
        <dbReference type="EMBL" id="TVT97338.1"/>
    </source>
</evidence>
<organism evidence="2 3">
    <name type="scientific">Eragrostis curvula</name>
    <name type="common">weeping love grass</name>
    <dbReference type="NCBI Taxonomy" id="38414"/>
    <lineage>
        <taxon>Eukaryota</taxon>
        <taxon>Viridiplantae</taxon>
        <taxon>Streptophyta</taxon>
        <taxon>Embryophyta</taxon>
        <taxon>Tracheophyta</taxon>
        <taxon>Spermatophyta</taxon>
        <taxon>Magnoliopsida</taxon>
        <taxon>Liliopsida</taxon>
        <taxon>Poales</taxon>
        <taxon>Poaceae</taxon>
        <taxon>PACMAD clade</taxon>
        <taxon>Chloridoideae</taxon>
        <taxon>Eragrostideae</taxon>
        <taxon>Eragrostidinae</taxon>
        <taxon>Eragrostis</taxon>
    </lineage>
</organism>
<proteinExistence type="predicted"/>
<evidence type="ECO:0000313" key="3">
    <source>
        <dbReference type="Proteomes" id="UP000324897"/>
    </source>
</evidence>
<sequence>MESPAACLGFLLLTGNSIIAIGKSRGDTAATIFVITSYACLVLLFYLLRRFEAAAPGSATKDPGEAWRLAHDDAAYCHVLMEGRRAHALACGRWDLVDGCFYCDRRLLRPLPSSKGC</sequence>
<dbReference type="PANTHER" id="PTHR46610:SF1">
    <property type="entry name" value="OS06G0147300 PROTEIN"/>
    <property type="match status" value="1"/>
</dbReference>
<name>A0A5J9SES2_9POAL</name>
<dbReference type="Pfam" id="PF20100">
    <property type="entry name" value="DUF6490"/>
    <property type="match status" value="1"/>
</dbReference>
<accession>A0A5J9SES2</accession>
<evidence type="ECO:0000256" key="1">
    <source>
        <dbReference type="SAM" id="Phobius"/>
    </source>
</evidence>
<reference evidence="2 3" key="1">
    <citation type="journal article" date="2019" name="Sci. Rep.">
        <title>A high-quality genome of Eragrostis curvula grass provides insights into Poaceae evolution and supports new strategies to enhance forage quality.</title>
        <authorList>
            <person name="Carballo J."/>
            <person name="Santos B.A.C.M."/>
            <person name="Zappacosta D."/>
            <person name="Garbus I."/>
            <person name="Selva J.P."/>
            <person name="Gallo C.A."/>
            <person name="Diaz A."/>
            <person name="Albertini E."/>
            <person name="Caccamo M."/>
            <person name="Echenique V."/>
        </authorList>
    </citation>
    <scope>NUCLEOTIDE SEQUENCE [LARGE SCALE GENOMIC DNA]</scope>
    <source>
        <strain evidence="3">cv. Victoria</strain>
        <tissue evidence="2">Leaf</tissue>
    </source>
</reference>
<dbReference type="PANTHER" id="PTHR46610">
    <property type="entry name" value="OS05G0181300 PROTEIN"/>
    <property type="match status" value="1"/>
</dbReference>
<keyword evidence="1" id="KW-0812">Transmembrane</keyword>
<dbReference type="Gramene" id="TVT97338">
    <property type="protein sequence ID" value="TVT97338"/>
    <property type="gene ID" value="EJB05_57406"/>
</dbReference>
<gene>
    <name evidence="2" type="ORF">EJB05_57406</name>
</gene>
<feature type="transmembrane region" description="Helical" evidence="1">
    <location>
        <begin position="30"/>
        <end position="48"/>
    </location>
</feature>
<dbReference type="Proteomes" id="UP000324897">
    <property type="component" value="Unassembled WGS sequence"/>
</dbReference>
<dbReference type="EMBL" id="RWGY01001024">
    <property type="protein sequence ID" value="TVT97338.1"/>
    <property type="molecule type" value="Genomic_DNA"/>
</dbReference>
<keyword evidence="3" id="KW-1185">Reference proteome</keyword>
<protein>
    <submittedName>
        <fullName evidence="2">Uncharacterized protein</fullName>
    </submittedName>
</protein>